<evidence type="ECO:0000256" key="10">
    <source>
        <dbReference type="ARBA" id="ARBA00023224"/>
    </source>
</evidence>
<reference evidence="14" key="1">
    <citation type="submission" date="2025-08" db="UniProtKB">
        <authorList>
            <consortium name="RefSeq"/>
        </authorList>
    </citation>
    <scope>IDENTIFICATION</scope>
</reference>
<name>A0A6P8VM26_GYMAC</name>
<protein>
    <submittedName>
        <fullName evidence="14">B2 bradykinin receptor-like isoform X1</fullName>
    </submittedName>
</protein>
<organism evidence="13 14">
    <name type="scientific">Gymnodraco acuticeps</name>
    <name type="common">Antarctic dragonfish</name>
    <dbReference type="NCBI Taxonomy" id="8218"/>
    <lineage>
        <taxon>Eukaryota</taxon>
        <taxon>Metazoa</taxon>
        <taxon>Chordata</taxon>
        <taxon>Craniata</taxon>
        <taxon>Vertebrata</taxon>
        <taxon>Euteleostomi</taxon>
        <taxon>Actinopterygii</taxon>
        <taxon>Neopterygii</taxon>
        <taxon>Teleostei</taxon>
        <taxon>Neoteleostei</taxon>
        <taxon>Acanthomorphata</taxon>
        <taxon>Eupercaria</taxon>
        <taxon>Perciformes</taxon>
        <taxon>Notothenioidei</taxon>
        <taxon>Bathydraconidae</taxon>
        <taxon>Gymnodraco</taxon>
    </lineage>
</organism>
<dbReference type="Proteomes" id="UP000515161">
    <property type="component" value="Unplaced"/>
</dbReference>
<keyword evidence="7" id="KW-1015">Disulfide bond</keyword>
<proteinExistence type="predicted"/>
<dbReference type="InterPro" id="IPR000276">
    <property type="entry name" value="GPCR_Rhodpsn"/>
</dbReference>
<dbReference type="AlphaFoldDB" id="A0A6P8VM26"/>
<evidence type="ECO:0000256" key="1">
    <source>
        <dbReference type="ARBA" id="ARBA00004651"/>
    </source>
</evidence>
<accession>A0A6P8VM26</accession>
<keyword evidence="13" id="KW-1185">Reference proteome</keyword>
<evidence type="ECO:0000256" key="9">
    <source>
        <dbReference type="ARBA" id="ARBA00023180"/>
    </source>
</evidence>
<dbReference type="PANTHER" id="PTHR10489:SF957">
    <property type="entry name" value="B2 BRADYKININ RECEPTOR"/>
    <property type="match status" value="1"/>
</dbReference>
<dbReference type="InParanoid" id="A0A6P8VM26"/>
<dbReference type="KEGG" id="gacu:117556472"/>
<dbReference type="RefSeq" id="XP_034087685.1">
    <property type="nucleotide sequence ID" value="XM_034231794.1"/>
</dbReference>
<keyword evidence="9" id="KW-0325">Glycoprotein</keyword>
<feature type="transmembrane region" description="Helical" evidence="11">
    <location>
        <begin position="171"/>
        <end position="193"/>
    </location>
</feature>
<feature type="transmembrane region" description="Helical" evidence="11">
    <location>
        <begin position="264"/>
        <end position="284"/>
    </location>
</feature>
<evidence type="ECO:0000256" key="3">
    <source>
        <dbReference type="ARBA" id="ARBA00022692"/>
    </source>
</evidence>
<keyword evidence="2" id="KW-1003">Cell membrane</keyword>
<dbReference type="GO" id="GO:0006955">
    <property type="term" value="P:immune response"/>
    <property type="evidence" value="ECO:0007669"/>
    <property type="project" value="TreeGrafter"/>
</dbReference>
<evidence type="ECO:0000313" key="13">
    <source>
        <dbReference type="Proteomes" id="UP000515161"/>
    </source>
</evidence>
<evidence type="ECO:0000256" key="2">
    <source>
        <dbReference type="ARBA" id="ARBA00022475"/>
    </source>
</evidence>
<feature type="transmembrane region" description="Helical" evidence="11">
    <location>
        <begin position="58"/>
        <end position="80"/>
    </location>
</feature>
<evidence type="ECO:0000256" key="7">
    <source>
        <dbReference type="ARBA" id="ARBA00023157"/>
    </source>
</evidence>
<evidence type="ECO:0000256" key="8">
    <source>
        <dbReference type="ARBA" id="ARBA00023170"/>
    </source>
</evidence>
<feature type="transmembrane region" description="Helical" evidence="11">
    <location>
        <begin position="92"/>
        <end position="113"/>
    </location>
</feature>
<sequence>MALPSTSLAPALHLEYDGRTHLFILADFNTTAINGEQNNTNGSQCNSDDPHFWHTSVLPVYILLVAVLGIVLNVFVLGVFCLHKKSCTVAEIYLSNIAAADLILMSCLPFWAVNAANKFNWPFSYHLCRLVNFSINMNAYSSIYFLVLISIDRRMALTEPLSHKGISRPKYAKLGCVLVWGFGLLLSVPTLVFREVKYFREMQSNICHMAFRNVTERAVFDVMQFTFGFIIPLFIIFYCTIQILQALNNRIFEGLNTQKKEQKATTLVLAVLLAFVICWMPFHVTKILRLLKEVKALTGCSLEYALNICSHVFMYLAFFNSVLNPILYVIVGQQFRQKVRGLFKQLRSTRKSSVNISCTNSTRMSSVRPQLFVLKDLS</sequence>
<evidence type="ECO:0000256" key="11">
    <source>
        <dbReference type="SAM" id="Phobius"/>
    </source>
</evidence>
<dbReference type="SUPFAM" id="SSF81321">
    <property type="entry name" value="Family A G protein-coupled receptor-like"/>
    <property type="match status" value="1"/>
</dbReference>
<dbReference type="Gene3D" id="1.20.1070.10">
    <property type="entry name" value="Rhodopsin 7-helix transmembrane proteins"/>
    <property type="match status" value="1"/>
</dbReference>
<dbReference type="GO" id="GO:0007204">
    <property type="term" value="P:positive regulation of cytosolic calcium ion concentration"/>
    <property type="evidence" value="ECO:0007669"/>
    <property type="project" value="TreeGrafter"/>
</dbReference>
<dbReference type="GeneID" id="117556472"/>
<keyword evidence="6 11" id="KW-0472">Membrane</keyword>
<dbReference type="InterPro" id="IPR017452">
    <property type="entry name" value="GPCR_Rhodpsn_7TM"/>
</dbReference>
<dbReference type="GO" id="GO:0019722">
    <property type="term" value="P:calcium-mediated signaling"/>
    <property type="evidence" value="ECO:0007669"/>
    <property type="project" value="TreeGrafter"/>
</dbReference>
<dbReference type="GO" id="GO:0060326">
    <property type="term" value="P:cell chemotaxis"/>
    <property type="evidence" value="ECO:0007669"/>
    <property type="project" value="TreeGrafter"/>
</dbReference>
<evidence type="ECO:0000256" key="5">
    <source>
        <dbReference type="ARBA" id="ARBA00023040"/>
    </source>
</evidence>
<dbReference type="GO" id="GO:0019957">
    <property type="term" value="F:C-C chemokine binding"/>
    <property type="evidence" value="ECO:0007669"/>
    <property type="project" value="TreeGrafter"/>
</dbReference>
<dbReference type="PRINTS" id="PR00237">
    <property type="entry name" value="GPCRRHODOPSN"/>
</dbReference>
<keyword evidence="5" id="KW-0297">G-protein coupled receptor</keyword>
<dbReference type="InterPro" id="IPR050119">
    <property type="entry name" value="CCR1-9-like"/>
</dbReference>
<keyword evidence="8" id="KW-0675">Receptor</keyword>
<dbReference type="PROSITE" id="PS50262">
    <property type="entry name" value="G_PROTEIN_RECEP_F1_2"/>
    <property type="match status" value="1"/>
</dbReference>
<dbReference type="PANTHER" id="PTHR10489">
    <property type="entry name" value="CELL ADHESION MOLECULE"/>
    <property type="match status" value="1"/>
</dbReference>
<feature type="transmembrane region" description="Helical" evidence="11">
    <location>
        <begin position="304"/>
        <end position="331"/>
    </location>
</feature>
<keyword evidence="4 11" id="KW-1133">Transmembrane helix</keyword>
<comment type="subcellular location">
    <subcellularLocation>
        <location evidence="1">Cell membrane</location>
        <topology evidence="1">Multi-pass membrane protein</topology>
    </subcellularLocation>
</comment>
<dbReference type="PRINTS" id="PR00425">
    <property type="entry name" value="BRADYKININR"/>
</dbReference>
<feature type="transmembrane region" description="Helical" evidence="11">
    <location>
        <begin position="222"/>
        <end position="244"/>
    </location>
</feature>
<dbReference type="GO" id="GO:0004947">
    <property type="term" value="F:bradykinin receptor activity"/>
    <property type="evidence" value="ECO:0007669"/>
    <property type="project" value="InterPro"/>
</dbReference>
<dbReference type="GO" id="GO:0009897">
    <property type="term" value="C:external side of plasma membrane"/>
    <property type="evidence" value="ECO:0007669"/>
    <property type="project" value="TreeGrafter"/>
</dbReference>
<dbReference type="GO" id="GO:0016493">
    <property type="term" value="F:C-C chemokine receptor activity"/>
    <property type="evidence" value="ECO:0007669"/>
    <property type="project" value="TreeGrafter"/>
</dbReference>
<dbReference type="OrthoDB" id="6076970at2759"/>
<evidence type="ECO:0000256" key="4">
    <source>
        <dbReference type="ARBA" id="ARBA00022989"/>
    </source>
</evidence>
<dbReference type="Pfam" id="PF00001">
    <property type="entry name" value="7tm_1"/>
    <property type="match status" value="1"/>
</dbReference>
<feature type="domain" description="G-protein coupled receptors family 1 profile" evidence="12">
    <location>
        <begin position="72"/>
        <end position="328"/>
    </location>
</feature>
<evidence type="ECO:0000256" key="6">
    <source>
        <dbReference type="ARBA" id="ARBA00023136"/>
    </source>
</evidence>
<evidence type="ECO:0000259" key="12">
    <source>
        <dbReference type="PROSITE" id="PS50262"/>
    </source>
</evidence>
<gene>
    <name evidence="14" type="primary">LOC117556472</name>
</gene>
<feature type="transmembrane region" description="Helical" evidence="11">
    <location>
        <begin position="133"/>
        <end position="151"/>
    </location>
</feature>
<keyword evidence="10" id="KW-0807">Transducer</keyword>
<dbReference type="InterPro" id="IPR000496">
    <property type="entry name" value="Brdyknn_rcpt"/>
</dbReference>
<keyword evidence="3 11" id="KW-0812">Transmembrane</keyword>
<evidence type="ECO:0000313" key="14">
    <source>
        <dbReference type="RefSeq" id="XP_034087685.1"/>
    </source>
</evidence>